<evidence type="ECO:0000256" key="1">
    <source>
        <dbReference type="SAM" id="MobiDB-lite"/>
    </source>
</evidence>
<proteinExistence type="predicted"/>
<sequence>MPPERLSLGHLFITQHIALVLQFSHAVYLVLAGHKSGGKRSRQVRPVSLPSSASVPAKFGQCSCQVRPAFPPSSASVPAKFGQCPCQVRPVLRTQPADIIIPSSKTAISGIAQPTRRAPRPEASSTLG</sequence>
<dbReference type="EMBL" id="MTYJ01000116">
    <property type="protein sequence ID" value="OQV13775.1"/>
    <property type="molecule type" value="Genomic_DNA"/>
</dbReference>
<dbReference type="Proteomes" id="UP000192578">
    <property type="component" value="Unassembled WGS sequence"/>
</dbReference>
<keyword evidence="2" id="KW-1133">Transmembrane helix</keyword>
<keyword evidence="2" id="KW-0812">Transmembrane</keyword>
<name>A0A1W0WEZ4_HYPEX</name>
<feature type="transmembrane region" description="Helical" evidence="2">
    <location>
        <begin position="12"/>
        <end position="32"/>
    </location>
</feature>
<keyword evidence="2" id="KW-0472">Membrane</keyword>
<gene>
    <name evidence="3" type="ORF">BV898_11994</name>
</gene>
<evidence type="ECO:0000313" key="3">
    <source>
        <dbReference type="EMBL" id="OQV13775.1"/>
    </source>
</evidence>
<comment type="caution">
    <text evidence="3">The sequence shown here is derived from an EMBL/GenBank/DDBJ whole genome shotgun (WGS) entry which is preliminary data.</text>
</comment>
<keyword evidence="4" id="KW-1185">Reference proteome</keyword>
<feature type="region of interest" description="Disordered" evidence="1">
    <location>
        <begin position="106"/>
        <end position="128"/>
    </location>
</feature>
<accession>A0A1W0WEZ4</accession>
<reference evidence="4" key="1">
    <citation type="submission" date="2017-01" db="EMBL/GenBank/DDBJ databases">
        <title>Comparative genomics of anhydrobiosis in the tardigrade Hypsibius dujardini.</title>
        <authorList>
            <person name="Yoshida Y."/>
            <person name="Koutsovoulos G."/>
            <person name="Laetsch D."/>
            <person name="Stevens L."/>
            <person name="Kumar S."/>
            <person name="Horikawa D."/>
            <person name="Ishino K."/>
            <person name="Komine S."/>
            <person name="Tomita M."/>
            <person name="Blaxter M."/>
            <person name="Arakawa K."/>
        </authorList>
    </citation>
    <scope>NUCLEOTIDE SEQUENCE [LARGE SCALE GENOMIC DNA]</scope>
    <source>
        <strain evidence="4">Z151</strain>
    </source>
</reference>
<dbReference type="AlphaFoldDB" id="A0A1W0WEZ4"/>
<protein>
    <submittedName>
        <fullName evidence="3">Uncharacterized protein</fullName>
    </submittedName>
</protein>
<organism evidence="3 4">
    <name type="scientific">Hypsibius exemplaris</name>
    <name type="common">Freshwater tardigrade</name>
    <dbReference type="NCBI Taxonomy" id="2072580"/>
    <lineage>
        <taxon>Eukaryota</taxon>
        <taxon>Metazoa</taxon>
        <taxon>Ecdysozoa</taxon>
        <taxon>Tardigrada</taxon>
        <taxon>Eutardigrada</taxon>
        <taxon>Parachela</taxon>
        <taxon>Hypsibioidea</taxon>
        <taxon>Hypsibiidae</taxon>
        <taxon>Hypsibius</taxon>
    </lineage>
</organism>
<evidence type="ECO:0000256" key="2">
    <source>
        <dbReference type="SAM" id="Phobius"/>
    </source>
</evidence>
<evidence type="ECO:0000313" key="4">
    <source>
        <dbReference type="Proteomes" id="UP000192578"/>
    </source>
</evidence>